<organism evidence="2 3">
    <name type="scientific">Pontibaca methylaminivorans</name>
    <dbReference type="NCBI Taxonomy" id="515897"/>
    <lineage>
        <taxon>Bacteria</taxon>
        <taxon>Pseudomonadati</taxon>
        <taxon>Pseudomonadota</taxon>
        <taxon>Alphaproteobacteria</taxon>
        <taxon>Rhodobacterales</taxon>
        <taxon>Roseobacteraceae</taxon>
        <taxon>Pontibaca</taxon>
    </lineage>
</organism>
<evidence type="ECO:0000313" key="2">
    <source>
        <dbReference type="EMBL" id="SIT80191.1"/>
    </source>
</evidence>
<evidence type="ECO:0000313" key="3">
    <source>
        <dbReference type="Proteomes" id="UP000192455"/>
    </source>
</evidence>
<name>A0A1R3WPM0_9RHOB</name>
<evidence type="ECO:0000256" key="1">
    <source>
        <dbReference type="SAM" id="MobiDB-lite"/>
    </source>
</evidence>
<dbReference type="STRING" id="515897.SAMN05421849_1269"/>
<dbReference type="AlphaFoldDB" id="A0A1R3WPM0"/>
<proteinExistence type="predicted"/>
<dbReference type="EMBL" id="FTPS01000001">
    <property type="protein sequence ID" value="SIT80191.1"/>
    <property type="molecule type" value="Genomic_DNA"/>
</dbReference>
<keyword evidence="3" id="KW-1185">Reference proteome</keyword>
<accession>A0A1R3WPM0</accession>
<dbReference type="Proteomes" id="UP000192455">
    <property type="component" value="Unassembled WGS sequence"/>
</dbReference>
<feature type="region of interest" description="Disordered" evidence="1">
    <location>
        <begin position="29"/>
        <end position="59"/>
    </location>
</feature>
<gene>
    <name evidence="2" type="ORF">SAMN05421849_1269</name>
</gene>
<reference evidence="2 3" key="1">
    <citation type="submission" date="2017-01" db="EMBL/GenBank/DDBJ databases">
        <authorList>
            <person name="Mah S.A."/>
            <person name="Swanson W.J."/>
            <person name="Moy G.W."/>
            <person name="Vacquier V.D."/>
        </authorList>
    </citation>
    <scope>NUCLEOTIDE SEQUENCE [LARGE SCALE GENOMIC DNA]</scope>
    <source>
        <strain evidence="2 3">DSM 21219</strain>
    </source>
</reference>
<protein>
    <submittedName>
        <fullName evidence="2">Uncharacterized protein</fullName>
    </submittedName>
</protein>
<sequence>MAEMFLLAGLSLAIVLRLQAGRARRDAGLPPAIRQAQAPGQASAGKRPAVGAGRGSEDS</sequence>
<dbReference type="RefSeq" id="WP_076648736.1">
    <property type="nucleotide sequence ID" value="NZ_FTPS01000001.1"/>
</dbReference>